<proteinExistence type="inferred from homology"/>
<gene>
    <name evidence="3" type="primary">virB11</name>
    <name evidence="3" type="ORF">AMPC_17410</name>
</gene>
<dbReference type="Gene3D" id="3.40.50.300">
    <property type="entry name" value="P-loop containing nucleotide triphosphate hydrolases"/>
    <property type="match status" value="1"/>
</dbReference>
<comment type="similarity">
    <text evidence="1">Belongs to the GSP E family.</text>
</comment>
<reference evidence="4" key="1">
    <citation type="journal article" date="2022" name="Int. J. Syst. Evol. Microbiol.">
        <title>Anaeromyxobacter oryzae sp. nov., Anaeromyxobacter diazotrophicus sp. nov. and Anaeromyxobacter paludicola sp. nov., isolated from paddy soils.</title>
        <authorList>
            <person name="Itoh H."/>
            <person name="Xu Z."/>
            <person name="Mise K."/>
            <person name="Masuda Y."/>
            <person name="Ushijima N."/>
            <person name="Hayakawa C."/>
            <person name="Shiratori Y."/>
            <person name="Senoo K."/>
        </authorList>
    </citation>
    <scope>NUCLEOTIDE SEQUENCE [LARGE SCALE GENOMIC DNA]</scope>
    <source>
        <strain evidence="4">Red630</strain>
    </source>
</reference>
<dbReference type="EMBL" id="AP025592">
    <property type="protein sequence ID" value="BDG08628.1"/>
    <property type="molecule type" value="Genomic_DNA"/>
</dbReference>
<accession>A0ABM7X9V9</accession>
<dbReference type="PANTHER" id="PTHR30486:SF6">
    <property type="entry name" value="TYPE IV PILUS RETRACTATION ATPASE PILT"/>
    <property type="match status" value="1"/>
</dbReference>
<dbReference type="CDD" id="cd01130">
    <property type="entry name" value="VirB11-like_ATPase"/>
    <property type="match status" value="1"/>
</dbReference>
<dbReference type="InterPro" id="IPR027417">
    <property type="entry name" value="P-loop_NTPase"/>
</dbReference>
<dbReference type="NCBIfam" id="TIGR02788">
    <property type="entry name" value="VirB11"/>
    <property type="match status" value="1"/>
</dbReference>
<evidence type="ECO:0000313" key="3">
    <source>
        <dbReference type="EMBL" id="BDG08628.1"/>
    </source>
</evidence>
<protein>
    <submittedName>
        <fullName evidence="3">P-type DNA transfer ATPase VirB11</fullName>
    </submittedName>
</protein>
<name>A0ABM7X9V9_9BACT</name>
<dbReference type="InterPro" id="IPR050921">
    <property type="entry name" value="T4SS_GSP_E_ATPase"/>
</dbReference>
<dbReference type="PANTHER" id="PTHR30486">
    <property type="entry name" value="TWITCHING MOTILITY PROTEIN PILT"/>
    <property type="match status" value="1"/>
</dbReference>
<evidence type="ECO:0000313" key="4">
    <source>
        <dbReference type="Proteomes" id="UP001162734"/>
    </source>
</evidence>
<organism evidence="3 4">
    <name type="scientific">Anaeromyxobacter paludicola</name>
    <dbReference type="NCBI Taxonomy" id="2918171"/>
    <lineage>
        <taxon>Bacteria</taxon>
        <taxon>Pseudomonadati</taxon>
        <taxon>Myxococcota</taxon>
        <taxon>Myxococcia</taxon>
        <taxon>Myxococcales</taxon>
        <taxon>Cystobacterineae</taxon>
        <taxon>Anaeromyxobacteraceae</taxon>
        <taxon>Anaeromyxobacter</taxon>
    </lineage>
</organism>
<feature type="domain" description="Bacterial type II secretion system protein E" evidence="2">
    <location>
        <begin position="174"/>
        <end position="329"/>
    </location>
</feature>
<dbReference type="InterPro" id="IPR014155">
    <property type="entry name" value="VirB11"/>
</dbReference>
<dbReference type="SUPFAM" id="SSF52540">
    <property type="entry name" value="P-loop containing nucleoside triphosphate hydrolases"/>
    <property type="match status" value="1"/>
</dbReference>
<dbReference type="InterPro" id="IPR001482">
    <property type="entry name" value="T2SS/T4SS_dom"/>
</dbReference>
<dbReference type="Proteomes" id="UP001162734">
    <property type="component" value="Chromosome"/>
</dbReference>
<keyword evidence="4" id="KW-1185">Reference proteome</keyword>
<evidence type="ECO:0000259" key="2">
    <source>
        <dbReference type="Pfam" id="PF00437"/>
    </source>
</evidence>
<sequence>MGSNKPRSEIDSRPGRDTALRQLLRPLEPYLARGEVTELAVNRPGELWLRTFAGWAREEAPALTAAHLDALTTGMAVYSGLALRSLASVVLPGGERGQIVREPACVRGFTPLTIRKHLQAVRTLEELEGEGAFEGARDVSFHRPSKEEARAAADRQDAGRIEPVDVELLALKREGKLAAFLQRAVLARRNVVIAGKTGSGKTTLARSLVAEVPAHERIVTIEDVHELALPCHPNRVHLMYGEGPGRVTAEACLAACMRLSPDRIFLAELRGSEAWEYVQGLNTGHPGSVTTTHANGAVQAFDRIAGLVKSSEVGRGLEVAEIRRVLHATLDVVLFMSERRVTEVYFDPIFARREG</sequence>
<dbReference type="Gene3D" id="3.30.450.90">
    <property type="match status" value="1"/>
</dbReference>
<evidence type="ECO:0000256" key="1">
    <source>
        <dbReference type="ARBA" id="ARBA00006611"/>
    </source>
</evidence>
<dbReference type="Pfam" id="PF00437">
    <property type="entry name" value="T2SSE"/>
    <property type="match status" value="1"/>
</dbReference>